<dbReference type="EMBL" id="CAHS01000021">
    <property type="protein sequence ID" value="CCG88470.1"/>
    <property type="molecule type" value="Genomic_DNA"/>
</dbReference>
<accession>V5ZB33</accession>
<dbReference type="Proteomes" id="UP000018217">
    <property type="component" value="Unassembled WGS sequence"/>
</dbReference>
<reference evidence="1 2" key="1">
    <citation type="journal article" date="2013" name="Syst. Appl. Microbiol.">
        <title>Phylogenetic position and virulence apparatus of the pear flower necrosis pathogen Erwinia piriflorinigrans CFBP 5888T as assessed by comparative genomics.</title>
        <authorList>
            <person name="Smits T.H."/>
            <person name="Rezzonico F."/>
            <person name="Lopez M.M."/>
            <person name="Blom J."/>
            <person name="Goesmann A."/>
            <person name="Frey J.E."/>
            <person name="Duffy B."/>
        </authorList>
    </citation>
    <scope>NUCLEOTIDE SEQUENCE [LARGE SCALE GENOMIC DNA]</scope>
    <source>
        <strain evidence="2">CFBP5888</strain>
    </source>
</reference>
<keyword evidence="2" id="KW-1185">Reference proteome</keyword>
<name>V5ZB33_9GAMM</name>
<dbReference type="RefSeq" id="WP_023656232.1">
    <property type="nucleotide sequence ID" value="NZ_CAHS01000021.1"/>
</dbReference>
<evidence type="ECO:0000313" key="2">
    <source>
        <dbReference type="Proteomes" id="UP000018217"/>
    </source>
</evidence>
<evidence type="ECO:0000313" key="1">
    <source>
        <dbReference type="EMBL" id="CCG88470.1"/>
    </source>
</evidence>
<gene>
    <name evidence="1" type="ORF">EPIR_3107</name>
</gene>
<sequence>MSQAYLQLKMQANKKLAIALTNSLNDIHADHISTIEKIKLGGQRLINYGSCLVPNEYYRSSCRDTWREDKRLVLALGEIYDRNDVALDMVEIYFRKTLTKLGDKKSNNLVSHIQNLLGKAAEHASTKASKLALSLTIANLVLGSTDFKKNHIKLVNSFSTWFVNGTTLYAKAQIAASAANRLKFQDYSYYQALCKENIEMLYFLIESKMSEIIYQVNSGDNNEEKIADALYEILRK</sequence>
<organism evidence="1 2">
    <name type="scientific">Erwinia piriflorinigrans CFBP 5888</name>
    <dbReference type="NCBI Taxonomy" id="1161919"/>
    <lineage>
        <taxon>Bacteria</taxon>
        <taxon>Pseudomonadati</taxon>
        <taxon>Pseudomonadota</taxon>
        <taxon>Gammaproteobacteria</taxon>
        <taxon>Enterobacterales</taxon>
        <taxon>Erwiniaceae</taxon>
        <taxon>Erwinia</taxon>
    </lineage>
</organism>
<dbReference type="AlphaFoldDB" id="V5ZB33"/>
<comment type="caution">
    <text evidence="1">The sequence shown here is derived from an EMBL/GenBank/DDBJ whole genome shotgun (WGS) entry which is preliminary data.</text>
</comment>
<proteinExistence type="predicted"/>
<protein>
    <submittedName>
        <fullName evidence="1">Uncharacterized protein</fullName>
    </submittedName>
</protein>